<dbReference type="InterPro" id="IPR036869">
    <property type="entry name" value="J_dom_sf"/>
</dbReference>
<keyword evidence="5" id="KW-0496">Mitochondrion</keyword>
<dbReference type="AlphaFoldDB" id="A0AA39KSM5"/>
<evidence type="ECO:0000256" key="1">
    <source>
        <dbReference type="ARBA" id="ARBA00004434"/>
    </source>
</evidence>
<dbReference type="InterPro" id="IPR001623">
    <property type="entry name" value="DnaJ_domain"/>
</dbReference>
<keyword evidence="4 9" id="KW-1133">Transmembrane helix</keyword>
<evidence type="ECO:0000256" key="2">
    <source>
        <dbReference type="ARBA" id="ARBA00022692"/>
    </source>
</evidence>
<dbReference type="Proteomes" id="UP001168990">
    <property type="component" value="Unassembled WGS sequence"/>
</dbReference>
<feature type="transmembrane region" description="Helical" evidence="9">
    <location>
        <begin position="6"/>
        <end position="23"/>
    </location>
</feature>
<comment type="similarity">
    <text evidence="7">Belongs to the TIM14 family.</text>
</comment>
<dbReference type="CDD" id="cd06257">
    <property type="entry name" value="DnaJ"/>
    <property type="match status" value="1"/>
</dbReference>
<accession>A0AA39KSM5</accession>
<feature type="domain" description="J" evidence="10">
    <location>
        <begin position="66"/>
        <end position="116"/>
    </location>
</feature>
<comment type="function">
    <text evidence="8">Probable component of the PAM complex, a complex required for the translocation of transit peptide-containing proteins from the inner membrane into the mitochondrial matrix in an ATP-dependent manner. May act as a co-chaperone that stimulate the ATP-dependent activity.</text>
</comment>
<evidence type="ECO:0000256" key="7">
    <source>
        <dbReference type="ARBA" id="ARBA00038105"/>
    </source>
</evidence>
<protein>
    <recommendedName>
        <fullName evidence="10">J domain-containing protein</fullName>
    </recommendedName>
</protein>
<dbReference type="SUPFAM" id="SSF46565">
    <property type="entry name" value="Chaperone J-domain"/>
    <property type="match status" value="1"/>
</dbReference>
<keyword evidence="3" id="KW-0999">Mitochondrion inner membrane</keyword>
<comment type="caution">
    <text evidence="11">The sequence shown here is derived from an EMBL/GenBank/DDBJ whole genome shotgun (WGS) entry which is preliminary data.</text>
</comment>
<evidence type="ECO:0000256" key="6">
    <source>
        <dbReference type="ARBA" id="ARBA00023136"/>
    </source>
</evidence>
<name>A0AA39KSM5_9HYME</name>
<reference evidence="11" key="1">
    <citation type="journal article" date="2023" name="bioRxiv">
        <title>Scaffold-level genome assemblies of two parasitoid biocontrol wasps reveal the parthenogenesis mechanism and an associated novel virus.</title>
        <authorList>
            <person name="Inwood S."/>
            <person name="Skelly J."/>
            <person name="Guhlin J."/>
            <person name="Harrop T."/>
            <person name="Goldson S."/>
            <person name="Dearden P."/>
        </authorList>
    </citation>
    <scope>NUCLEOTIDE SEQUENCE</scope>
    <source>
        <strain evidence="11">Irish</strain>
        <tissue evidence="11">Whole body</tissue>
    </source>
</reference>
<evidence type="ECO:0000259" key="10">
    <source>
        <dbReference type="PROSITE" id="PS50076"/>
    </source>
</evidence>
<dbReference type="GO" id="GO:0001671">
    <property type="term" value="F:ATPase activator activity"/>
    <property type="evidence" value="ECO:0007669"/>
    <property type="project" value="TreeGrafter"/>
</dbReference>
<comment type="subcellular location">
    <subcellularLocation>
        <location evidence="1">Mitochondrion inner membrane</location>
        <topology evidence="1">Single-pass membrane protein</topology>
    </subcellularLocation>
</comment>
<reference evidence="11" key="2">
    <citation type="submission" date="2023-03" db="EMBL/GenBank/DDBJ databases">
        <authorList>
            <person name="Inwood S.N."/>
            <person name="Skelly J.G."/>
            <person name="Guhlin J."/>
            <person name="Harrop T.W.R."/>
            <person name="Goldson S.G."/>
            <person name="Dearden P.K."/>
        </authorList>
    </citation>
    <scope>NUCLEOTIDE SEQUENCE</scope>
    <source>
        <strain evidence="11">Irish</strain>
        <tissue evidence="11">Whole body</tissue>
    </source>
</reference>
<sequence>MATTAIVAGMGIAAIGFGGRYIMRSMPTLSKKMAEAFKTLPKLDSQSLANSKYYKGGFDPTMTKREASLILGVSPTANKAKVKEQYKKIISVNHPDRGGSPYIAAKVSEAKDLLEK</sequence>
<organism evidence="11 12">
    <name type="scientific">Microctonus aethiopoides</name>
    <dbReference type="NCBI Taxonomy" id="144406"/>
    <lineage>
        <taxon>Eukaryota</taxon>
        <taxon>Metazoa</taxon>
        <taxon>Ecdysozoa</taxon>
        <taxon>Arthropoda</taxon>
        <taxon>Hexapoda</taxon>
        <taxon>Insecta</taxon>
        <taxon>Pterygota</taxon>
        <taxon>Neoptera</taxon>
        <taxon>Endopterygota</taxon>
        <taxon>Hymenoptera</taxon>
        <taxon>Apocrita</taxon>
        <taxon>Ichneumonoidea</taxon>
        <taxon>Braconidae</taxon>
        <taxon>Euphorinae</taxon>
        <taxon>Microctonus</taxon>
    </lineage>
</organism>
<evidence type="ECO:0000256" key="9">
    <source>
        <dbReference type="SAM" id="Phobius"/>
    </source>
</evidence>
<dbReference type="GO" id="GO:0030150">
    <property type="term" value="P:protein import into mitochondrial matrix"/>
    <property type="evidence" value="ECO:0007669"/>
    <property type="project" value="TreeGrafter"/>
</dbReference>
<evidence type="ECO:0000313" key="11">
    <source>
        <dbReference type="EMBL" id="KAK0172227.1"/>
    </source>
</evidence>
<evidence type="ECO:0000256" key="5">
    <source>
        <dbReference type="ARBA" id="ARBA00023128"/>
    </source>
</evidence>
<evidence type="ECO:0000256" key="8">
    <source>
        <dbReference type="ARBA" id="ARBA00054366"/>
    </source>
</evidence>
<dbReference type="PANTHER" id="PTHR12763:SF28">
    <property type="entry name" value="GEO10507P1-RELATED"/>
    <property type="match status" value="1"/>
</dbReference>
<dbReference type="PROSITE" id="PS50076">
    <property type="entry name" value="DNAJ_2"/>
    <property type="match status" value="1"/>
</dbReference>
<gene>
    <name evidence="11" type="ORF">PV328_005572</name>
</gene>
<dbReference type="PANTHER" id="PTHR12763">
    <property type="match status" value="1"/>
</dbReference>
<dbReference type="Gene3D" id="1.10.287.110">
    <property type="entry name" value="DnaJ domain"/>
    <property type="match status" value="1"/>
</dbReference>
<evidence type="ECO:0000313" key="12">
    <source>
        <dbReference type="Proteomes" id="UP001168990"/>
    </source>
</evidence>
<keyword evidence="2 9" id="KW-0812">Transmembrane</keyword>
<keyword evidence="6 9" id="KW-0472">Membrane</keyword>
<dbReference type="EMBL" id="JAQQBS010000002">
    <property type="protein sequence ID" value="KAK0172227.1"/>
    <property type="molecule type" value="Genomic_DNA"/>
</dbReference>
<evidence type="ECO:0000256" key="4">
    <source>
        <dbReference type="ARBA" id="ARBA00022989"/>
    </source>
</evidence>
<dbReference type="FunFam" id="1.10.287.110:FF:000001">
    <property type="entry name" value="Import inner membrane translocase subunit tim14"/>
    <property type="match status" value="1"/>
</dbReference>
<dbReference type="GO" id="GO:0001405">
    <property type="term" value="C:PAM complex, Tim23 associated import motor"/>
    <property type="evidence" value="ECO:0007669"/>
    <property type="project" value="TreeGrafter"/>
</dbReference>
<proteinExistence type="inferred from homology"/>
<keyword evidence="12" id="KW-1185">Reference proteome</keyword>
<evidence type="ECO:0000256" key="3">
    <source>
        <dbReference type="ARBA" id="ARBA00022792"/>
    </source>
</evidence>